<dbReference type="PROSITE" id="PS50082">
    <property type="entry name" value="WD_REPEATS_2"/>
    <property type="match status" value="3"/>
</dbReference>
<sequence length="328" mass="36330">MSQVPVNCLGHMGNVVSLAYSKVCTSGYYLASACDDGQSMLHHGDTGDWVGNFATEGDAMLSVDINRDATLLATGGVDCSARIWNAIDGNHLMNVILQSPVRSVALSKDSTLLAVGCADRQFDHTCDKILYVYNLASELVYPRVLSGLTRGVRDLVFCRDDRMVLSSSHDRTVRLWDLISDRKTHSMVLPHHAKSLELCGDGRTLTIAYGRSIVFLDVDRFEVLKKFKLPARLMSASLHPERKTFVCAGSNRVIYKCDYATGEILESFVAHDSKVRCIRYSPDGEVFATCANNGGLRLWQQNVGKTYALWGTRSDDVEDYDNISVRTI</sequence>
<dbReference type="Gene3D" id="2.130.10.10">
    <property type="entry name" value="YVTN repeat-like/Quinoprotein amine dehydrogenase"/>
    <property type="match status" value="2"/>
</dbReference>
<organism evidence="8 9">
    <name type="scientific">Drosophila albomicans</name>
    <name type="common">Fruit fly</name>
    <dbReference type="NCBI Taxonomy" id="7291"/>
    <lineage>
        <taxon>Eukaryota</taxon>
        <taxon>Metazoa</taxon>
        <taxon>Ecdysozoa</taxon>
        <taxon>Arthropoda</taxon>
        <taxon>Hexapoda</taxon>
        <taxon>Insecta</taxon>
        <taxon>Pterygota</taxon>
        <taxon>Neoptera</taxon>
        <taxon>Endopterygota</taxon>
        <taxon>Diptera</taxon>
        <taxon>Brachycera</taxon>
        <taxon>Muscomorpha</taxon>
        <taxon>Ephydroidea</taxon>
        <taxon>Drosophilidae</taxon>
        <taxon>Drosophila</taxon>
    </lineage>
</organism>
<dbReference type="PROSITE" id="PS00678">
    <property type="entry name" value="WD_REPEATS_1"/>
    <property type="match status" value="1"/>
</dbReference>
<evidence type="ECO:0000256" key="4">
    <source>
        <dbReference type="ARBA" id="ARBA00023187"/>
    </source>
</evidence>
<keyword evidence="8" id="KW-1185">Reference proteome</keyword>
<dbReference type="GeneID" id="117566761"/>
<dbReference type="Proteomes" id="UP000515160">
    <property type="component" value="Chromosome 3"/>
</dbReference>
<keyword evidence="4" id="KW-0508">mRNA splicing</keyword>
<dbReference type="GO" id="GO:0032797">
    <property type="term" value="C:SMN complex"/>
    <property type="evidence" value="ECO:0007669"/>
    <property type="project" value="TreeGrafter"/>
</dbReference>
<gene>
    <name evidence="9" type="primary">LOC117566761</name>
</gene>
<protein>
    <recommendedName>
        <fullName evidence="6">Serine-threonine kinase receptor-associated protein</fullName>
    </recommendedName>
</protein>
<dbReference type="GO" id="GO:0016301">
    <property type="term" value="F:kinase activity"/>
    <property type="evidence" value="ECO:0007669"/>
    <property type="project" value="UniProtKB-KW"/>
</dbReference>
<name>A0A6P8WUV6_DROAB</name>
<dbReference type="PANTHER" id="PTHR19877">
    <property type="entry name" value="EUKARYOTIC TRANSLATION INITIATION FACTOR 3 SUBUNIT I"/>
    <property type="match status" value="1"/>
</dbReference>
<dbReference type="InterPro" id="IPR036322">
    <property type="entry name" value="WD40_repeat_dom_sf"/>
</dbReference>
<feature type="repeat" description="WD" evidence="7">
    <location>
        <begin position="268"/>
        <end position="309"/>
    </location>
</feature>
<keyword evidence="2" id="KW-0507">mRNA processing</keyword>
<dbReference type="OrthoDB" id="200206at2759"/>
<evidence type="ECO:0000256" key="7">
    <source>
        <dbReference type="PROSITE-ProRule" id="PRU00221"/>
    </source>
</evidence>
<comment type="similarity">
    <text evidence="5">Belongs to the WD repeat STRAP family.</text>
</comment>
<dbReference type="PROSITE" id="PS50294">
    <property type="entry name" value="WD_REPEATS_REGION"/>
    <property type="match status" value="2"/>
</dbReference>
<evidence type="ECO:0000256" key="2">
    <source>
        <dbReference type="ARBA" id="ARBA00022664"/>
    </source>
</evidence>
<evidence type="ECO:0000313" key="9">
    <source>
        <dbReference type="RefSeq" id="XP_034102195.1"/>
    </source>
</evidence>
<evidence type="ECO:0000256" key="5">
    <source>
        <dbReference type="ARBA" id="ARBA00038394"/>
    </source>
</evidence>
<evidence type="ECO:0000256" key="1">
    <source>
        <dbReference type="ARBA" id="ARBA00022574"/>
    </source>
</evidence>
<keyword evidence="9" id="KW-0675">Receptor</keyword>
<dbReference type="InterPro" id="IPR015943">
    <property type="entry name" value="WD40/YVTN_repeat-like_dom_sf"/>
</dbReference>
<feature type="repeat" description="WD" evidence="7">
    <location>
        <begin position="53"/>
        <end position="94"/>
    </location>
</feature>
<feature type="repeat" description="WD" evidence="7">
    <location>
        <begin position="145"/>
        <end position="186"/>
    </location>
</feature>
<dbReference type="GO" id="GO:0000387">
    <property type="term" value="P:spliceosomal snRNP assembly"/>
    <property type="evidence" value="ECO:0007669"/>
    <property type="project" value="TreeGrafter"/>
</dbReference>
<keyword evidence="9" id="KW-0808">Transferase</keyword>
<dbReference type="InterPro" id="IPR001680">
    <property type="entry name" value="WD40_rpt"/>
</dbReference>
<evidence type="ECO:0000256" key="6">
    <source>
        <dbReference type="ARBA" id="ARBA00040390"/>
    </source>
</evidence>
<dbReference type="GO" id="GO:0003723">
    <property type="term" value="F:RNA binding"/>
    <property type="evidence" value="ECO:0007669"/>
    <property type="project" value="TreeGrafter"/>
</dbReference>
<dbReference type="AlphaFoldDB" id="A0A6P8WUV6"/>
<proteinExistence type="inferred from homology"/>
<accession>A0A6P8WUV6</accession>
<evidence type="ECO:0000256" key="3">
    <source>
        <dbReference type="ARBA" id="ARBA00022737"/>
    </source>
</evidence>
<keyword evidence="1 7" id="KW-0853">WD repeat</keyword>
<evidence type="ECO:0000313" key="8">
    <source>
        <dbReference type="Proteomes" id="UP000515160"/>
    </source>
</evidence>
<dbReference type="SMART" id="SM00320">
    <property type="entry name" value="WD40"/>
    <property type="match status" value="6"/>
</dbReference>
<reference evidence="9" key="1">
    <citation type="submission" date="2025-08" db="UniProtKB">
        <authorList>
            <consortium name="RefSeq"/>
        </authorList>
    </citation>
    <scope>IDENTIFICATION</scope>
    <source>
        <strain evidence="9">15112-1751.03</strain>
        <tissue evidence="9">Whole Adult</tissue>
    </source>
</reference>
<dbReference type="PANTHER" id="PTHR19877:SF13">
    <property type="entry name" value="SERINE-THREONINE KINASE RECEPTOR-ASSOCIATED PROTEIN"/>
    <property type="match status" value="1"/>
</dbReference>
<dbReference type="SUPFAM" id="SSF50978">
    <property type="entry name" value="WD40 repeat-like"/>
    <property type="match status" value="1"/>
</dbReference>
<dbReference type="RefSeq" id="XP_034102195.1">
    <property type="nucleotide sequence ID" value="XM_034246304.1"/>
</dbReference>
<dbReference type="InterPro" id="IPR019775">
    <property type="entry name" value="WD40_repeat_CS"/>
</dbReference>
<keyword evidence="3" id="KW-0677">Repeat</keyword>
<dbReference type="Pfam" id="PF00400">
    <property type="entry name" value="WD40"/>
    <property type="match status" value="4"/>
</dbReference>
<keyword evidence="9" id="KW-0418">Kinase</keyword>